<gene>
    <name evidence="2" type="ORF">CBF37_01260</name>
</gene>
<dbReference type="EMBL" id="NGJS01000001">
    <property type="protein sequence ID" value="RSU00670.1"/>
    <property type="molecule type" value="Genomic_DNA"/>
</dbReference>
<dbReference type="RefSeq" id="WP_002350165.1">
    <property type="nucleotide sequence ID" value="NZ_NGJS01000001.1"/>
</dbReference>
<feature type="coiled-coil region" evidence="1">
    <location>
        <begin position="31"/>
        <end position="72"/>
    </location>
</feature>
<protein>
    <submittedName>
        <fullName evidence="2">Uncharacterized protein</fullName>
    </submittedName>
</protein>
<keyword evidence="3" id="KW-1185">Reference proteome</keyword>
<proteinExistence type="predicted"/>
<dbReference type="AlphaFoldDB" id="A0A430A2K0"/>
<reference evidence="2 3" key="1">
    <citation type="submission" date="2017-05" db="EMBL/GenBank/DDBJ databases">
        <title>Vagococcus spp. assemblies.</title>
        <authorList>
            <person name="Gulvik C.A."/>
        </authorList>
    </citation>
    <scope>NUCLEOTIDE SEQUENCE [LARGE SCALE GENOMIC DNA]</scope>
    <source>
        <strain evidence="2 3">SS1995</strain>
    </source>
</reference>
<sequence length="204" mass="22594">MENVSKRVKGIAGVLIAIFLLAALFSIVNDNREKAQSIKELRQQNTSLKSNERKLSAKYTHLSEQYNSLNNEKNGSANEALLGTTNKLFNTVYSYDTSKRSDSVAARKTKAEPYANTTTLDALFSKDADKLTPSVTTVSELEGQPEVYRMSSDEKNLTAMVLVNYSLSIAGSEKQEGKFLYKIVFDPAVKQVIEIKNIGEISIP</sequence>
<dbReference type="Proteomes" id="UP000287857">
    <property type="component" value="Unassembled WGS sequence"/>
</dbReference>
<keyword evidence="1" id="KW-0175">Coiled coil</keyword>
<dbReference type="OrthoDB" id="2191038at2"/>
<comment type="caution">
    <text evidence="2">The sequence shown here is derived from an EMBL/GenBank/DDBJ whole genome shotgun (WGS) entry which is preliminary data.</text>
</comment>
<evidence type="ECO:0000313" key="2">
    <source>
        <dbReference type="EMBL" id="RSU00670.1"/>
    </source>
</evidence>
<evidence type="ECO:0000313" key="3">
    <source>
        <dbReference type="Proteomes" id="UP000287857"/>
    </source>
</evidence>
<accession>A0A430A2K0</accession>
<name>A0A430A2K0_9ENTE</name>
<organism evidence="2 3">
    <name type="scientific">Vagococcus vulneris</name>
    <dbReference type="NCBI Taxonomy" id="1977869"/>
    <lineage>
        <taxon>Bacteria</taxon>
        <taxon>Bacillati</taxon>
        <taxon>Bacillota</taxon>
        <taxon>Bacilli</taxon>
        <taxon>Lactobacillales</taxon>
        <taxon>Enterococcaceae</taxon>
        <taxon>Vagococcus</taxon>
    </lineage>
</organism>
<evidence type="ECO:0000256" key="1">
    <source>
        <dbReference type="SAM" id="Coils"/>
    </source>
</evidence>